<keyword evidence="2" id="KW-0472">Membrane</keyword>
<feature type="transmembrane region" description="Helical" evidence="2">
    <location>
        <begin position="35"/>
        <end position="53"/>
    </location>
</feature>
<feature type="transmembrane region" description="Helical" evidence="2">
    <location>
        <begin position="288"/>
        <end position="307"/>
    </location>
</feature>
<feature type="compositionally biased region" description="Low complexity" evidence="1">
    <location>
        <begin position="1"/>
        <end position="13"/>
    </location>
</feature>
<keyword evidence="4" id="KW-1185">Reference proteome</keyword>
<evidence type="ECO:0000313" key="4">
    <source>
        <dbReference type="Proteomes" id="UP000562124"/>
    </source>
</evidence>
<name>A0A7Y0LZN3_CELFI</name>
<evidence type="ECO:0000313" key="3">
    <source>
        <dbReference type="EMBL" id="NMR20874.1"/>
    </source>
</evidence>
<keyword evidence="2" id="KW-1133">Transmembrane helix</keyword>
<feature type="region of interest" description="Disordered" evidence="1">
    <location>
        <begin position="1"/>
        <end position="26"/>
    </location>
</feature>
<feature type="region of interest" description="Disordered" evidence="1">
    <location>
        <begin position="543"/>
        <end position="602"/>
    </location>
</feature>
<evidence type="ECO:0000256" key="1">
    <source>
        <dbReference type="SAM" id="MobiDB-lite"/>
    </source>
</evidence>
<sequence length="602" mass="63185">MTRDTAPAAAAAPTEGTSVDAPARRRPSRSRASRAFWAAWGVLFALAAAWAVANPLMASPDEPAHVAKAASVVRGQLLGDDVDGGAAGNDIEVPYFYEYSQAYPTCYMFRPELPGNCEIPAARDLDETVETITTAGRYNPLYYVLVGAPTLAPAGDGVLYAMRLLSAALSTFLLALGVRAVAELRRPAWAALGAMTAISPMVVYLSSTVNPAALEVAAAFALWCQLLTLLRHPDPSRTAGRMGWIAVSSVLLVNSRGLSLLYCALIVLFALLVARWRTLLDVLQVRRTWPSFAVIVLGCLAAAAWVVGTNSLGSGGTERFPDLTFKQAVWISVNNTSVYLQNMIGQFGWTDTNLPVWLHMVFAGALGVVALVALALGTWRERVLLLGLTAVIILLPVVIHASQARYLGIIWQGRYILPIAVGLPILAGYVLVRRAVAIPRPETVRIVTTVATILAWVLAVAFVFNLHRYVNGAYGSWRRVVEGAWLPPVHVGLVLLVGLLGSAGVGVLVARVARGGADGTFARGDTDGTPAAVDDGARAPAHLAADEGEPSTPDPGGGTGTGTASDGTSTGRGPARGVVSGSGEPEPTPPGPSQPTATSTPR</sequence>
<feature type="transmembrane region" description="Helical" evidence="2">
    <location>
        <begin position="259"/>
        <end position="276"/>
    </location>
</feature>
<dbReference type="RefSeq" id="WP_169325250.1">
    <property type="nucleotide sequence ID" value="NZ_JABCJJ010000018.1"/>
</dbReference>
<keyword evidence="2" id="KW-0812">Transmembrane</keyword>
<protein>
    <submittedName>
        <fullName evidence="3">DUF2142 domain-containing protein</fullName>
    </submittedName>
</protein>
<feature type="transmembrane region" description="Helical" evidence="2">
    <location>
        <begin position="444"/>
        <end position="464"/>
    </location>
</feature>
<reference evidence="3 4" key="1">
    <citation type="submission" date="2020-04" db="EMBL/GenBank/DDBJ databases">
        <title>Sequencing and Assembly of C. fimi.</title>
        <authorList>
            <person name="Ramsey A.R."/>
        </authorList>
    </citation>
    <scope>NUCLEOTIDE SEQUENCE [LARGE SCALE GENOMIC DNA]</scope>
    <source>
        <strain evidence="3 4">SB</strain>
    </source>
</reference>
<gene>
    <name evidence="3" type="ORF">HIR71_11700</name>
</gene>
<feature type="transmembrane region" description="Helical" evidence="2">
    <location>
        <begin position="157"/>
        <end position="176"/>
    </location>
</feature>
<comment type="caution">
    <text evidence="3">The sequence shown here is derived from an EMBL/GenBank/DDBJ whole genome shotgun (WGS) entry which is preliminary data.</text>
</comment>
<feature type="transmembrane region" description="Helical" evidence="2">
    <location>
        <begin position="188"/>
        <end position="206"/>
    </location>
</feature>
<dbReference type="Pfam" id="PF09913">
    <property type="entry name" value="DUF2142"/>
    <property type="match status" value="1"/>
</dbReference>
<dbReference type="InterPro" id="IPR018674">
    <property type="entry name" value="DUF2142_membrane"/>
</dbReference>
<accession>A0A7Y0LZN3</accession>
<feature type="transmembrane region" description="Helical" evidence="2">
    <location>
        <begin position="356"/>
        <end position="376"/>
    </location>
</feature>
<organism evidence="3 4">
    <name type="scientific">Cellulomonas fimi</name>
    <dbReference type="NCBI Taxonomy" id="1708"/>
    <lineage>
        <taxon>Bacteria</taxon>
        <taxon>Bacillati</taxon>
        <taxon>Actinomycetota</taxon>
        <taxon>Actinomycetes</taxon>
        <taxon>Micrococcales</taxon>
        <taxon>Cellulomonadaceae</taxon>
        <taxon>Cellulomonas</taxon>
    </lineage>
</organism>
<feature type="compositionally biased region" description="Low complexity" evidence="1">
    <location>
        <begin position="562"/>
        <end position="571"/>
    </location>
</feature>
<proteinExistence type="predicted"/>
<dbReference type="AlphaFoldDB" id="A0A7Y0LZN3"/>
<feature type="transmembrane region" description="Helical" evidence="2">
    <location>
        <begin position="484"/>
        <end position="510"/>
    </location>
</feature>
<dbReference type="Proteomes" id="UP000562124">
    <property type="component" value="Unassembled WGS sequence"/>
</dbReference>
<evidence type="ECO:0000256" key="2">
    <source>
        <dbReference type="SAM" id="Phobius"/>
    </source>
</evidence>
<dbReference type="EMBL" id="JABCJJ010000018">
    <property type="protein sequence ID" value="NMR20874.1"/>
    <property type="molecule type" value="Genomic_DNA"/>
</dbReference>
<feature type="transmembrane region" description="Helical" evidence="2">
    <location>
        <begin position="415"/>
        <end position="432"/>
    </location>
</feature>
<feature type="transmembrane region" description="Helical" evidence="2">
    <location>
        <begin position="383"/>
        <end position="403"/>
    </location>
</feature>